<feature type="domain" description="NADP-dependent oxidoreductase" evidence="7">
    <location>
        <begin position="19"/>
        <end position="255"/>
    </location>
</feature>
<evidence type="ECO:0000256" key="1">
    <source>
        <dbReference type="ARBA" id="ARBA00007905"/>
    </source>
</evidence>
<dbReference type="InterPro" id="IPR020471">
    <property type="entry name" value="AKR"/>
</dbReference>
<dbReference type="Pfam" id="PF00248">
    <property type="entry name" value="Aldo_ket_red"/>
    <property type="match status" value="1"/>
</dbReference>
<dbReference type="CDD" id="cd19071">
    <property type="entry name" value="AKR_AKR1-5-like"/>
    <property type="match status" value="1"/>
</dbReference>
<dbReference type="STRING" id="1276229.SSYRP_v1c08750"/>
<dbReference type="RefSeq" id="WP_016341104.1">
    <property type="nucleotide sequence ID" value="NC_021284.1"/>
</dbReference>
<dbReference type="KEGG" id="ssyr:SSYRP_v1c08750"/>
<dbReference type="PATRIC" id="fig|1276229.3.peg.870"/>
<feature type="active site" description="Proton donor" evidence="4">
    <location>
        <position position="38"/>
    </location>
</feature>
<dbReference type="OrthoDB" id="389591at2"/>
<dbReference type="Proteomes" id="UP000013963">
    <property type="component" value="Chromosome"/>
</dbReference>
<reference evidence="8 9" key="1">
    <citation type="journal article" date="2013" name="Genome Biol. Evol.">
        <title>Complete genomes of two dipteran-associated spiroplasmas provided insights into the origin, dynamics, and impacts of viral invasion in spiroplasma.</title>
        <authorList>
            <person name="Ku C."/>
            <person name="Lo W.S."/>
            <person name="Chen L.L."/>
            <person name="Kuo C.H."/>
        </authorList>
    </citation>
    <scope>NUCLEOTIDE SEQUENCE [LARGE SCALE GENOMIC DNA]</scope>
    <source>
        <strain evidence="8">EA-1</strain>
    </source>
</reference>
<dbReference type="InterPro" id="IPR036812">
    <property type="entry name" value="NAD(P)_OxRdtase_dom_sf"/>
</dbReference>
<sequence length="268" mass="30994">MLDQVEKVVLGTMGIEDENVIINALKNGYQIIDTAEEYQNEKIIGRGIKHYLNETNHERTDLIIATKISAQSIEKNQTKKVVYQALENLQLDYLDIVLLHHPGLNFEATIKAYEDLLALKKRGLIRAVGVSNFDKDMIKLLYSKTGYYPEINQIEFSPFNQRWDRIQFCQNKNILVQGYGTLKGLKKSGLLSQKTLQAEAERYNCTIFQLILLWVKYFNIQPVVSAHKLTHLQQNIFLPKVKLARSTIKLITSLNMYENIYPELFNII</sequence>
<dbReference type="eggNOG" id="COG0656">
    <property type="taxonomic scope" value="Bacteria"/>
</dbReference>
<dbReference type="PROSITE" id="PS00062">
    <property type="entry name" value="ALDOKETO_REDUCTASE_2"/>
    <property type="match status" value="1"/>
</dbReference>
<dbReference type="AlphaFoldDB" id="R4UEV6"/>
<accession>R4UEV6</accession>
<evidence type="ECO:0000313" key="8">
    <source>
        <dbReference type="EMBL" id="AGM26464.1"/>
    </source>
</evidence>
<dbReference type="InterPro" id="IPR023210">
    <property type="entry name" value="NADP_OxRdtase_dom"/>
</dbReference>
<feature type="site" description="Lowers pKa of active site Tyr" evidence="6">
    <location>
        <position position="67"/>
    </location>
</feature>
<keyword evidence="9" id="KW-1185">Reference proteome</keyword>
<comment type="similarity">
    <text evidence="1">Belongs to the aldo/keto reductase family.</text>
</comment>
<evidence type="ECO:0000256" key="5">
    <source>
        <dbReference type="PIRSR" id="PIRSR000097-2"/>
    </source>
</evidence>
<dbReference type="SUPFAM" id="SSF51430">
    <property type="entry name" value="NAD(P)-linked oxidoreductase"/>
    <property type="match status" value="1"/>
</dbReference>
<evidence type="ECO:0000313" key="9">
    <source>
        <dbReference type="Proteomes" id="UP000013963"/>
    </source>
</evidence>
<dbReference type="InterPro" id="IPR018170">
    <property type="entry name" value="Aldo/ket_reductase_CS"/>
</dbReference>
<keyword evidence="3" id="KW-0560">Oxidoreductase</keyword>
<evidence type="ECO:0000256" key="4">
    <source>
        <dbReference type="PIRSR" id="PIRSR000097-1"/>
    </source>
</evidence>
<dbReference type="PANTHER" id="PTHR43827:SF3">
    <property type="entry name" value="NADP-DEPENDENT OXIDOREDUCTASE DOMAIN-CONTAINING PROTEIN"/>
    <property type="match status" value="1"/>
</dbReference>
<dbReference type="PANTHER" id="PTHR43827">
    <property type="entry name" value="2,5-DIKETO-D-GLUCONIC ACID REDUCTASE"/>
    <property type="match status" value="1"/>
</dbReference>
<dbReference type="PRINTS" id="PR00069">
    <property type="entry name" value="ALDKETRDTASE"/>
</dbReference>
<dbReference type="HOGENOM" id="CLU_023205_0_1_14"/>
<evidence type="ECO:0000256" key="3">
    <source>
        <dbReference type="ARBA" id="ARBA00023002"/>
    </source>
</evidence>
<organism evidence="8 9">
    <name type="scientific">Spiroplasma syrphidicola EA-1</name>
    <dbReference type="NCBI Taxonomy" id="1276229"/>
    <lineage>
        <taxon>Bacteria</taxon>
        <taxon>Bacillati</taxon>
        <taxon>Mycoplasmatota</taxon>
        <taxon>Mollicutes</taxon>
        <taxon>Entomoplasmatales</taxon>
        <taxon>Spiroplasmataceae</taxon>
        <taxon>Spiroplasma</taxon>
    </lineage>
</organism>
<name>R4UEV6_9MOLU</name>
<evidence type="ECO:0000256" key="2">
    <source>
        <dbReference type="ARBA" id="ARBA00022857"/>
    </source>
</evidence>
<dbReference type="Gene3D" id="3.20.20.100">
    <property type="entry name" value="NADP-dependent oxidoreductase domain"/>
    <property type="match status" value="1"/>
</dbReference>
<dbReference type="PIRSF" id="PIRSF000097">
    <property type="entry name" value="AKR"/>
    <property type="match status" value="1"/>
</dbReference>
<evidence type="ECO:0000256" key="6">
    <source>
        <dbReference type="PIRSR" id="PIRSR000097-3"/>
    </source>
</evidence>
<proteinExistence type="inferred from homology"/>
<evidence type="ECO:0000259" key="7">
    <source>
        <dbReference type="Pfam" id="PF00248"/>
    </source>
</evidence>
<keyword evidence="2" id="KW-0521">NADP</keyword>
<gene>
    <name evidence="8" type="primary">ytbE</name>
    <name evidence="8" type="ORF">SSYRP_v1c08750</name>
</gene>
<feature type="binding site" evidence="5">
    <location>
        <position position="100"/>
    </location>
    <ligand>
        <name>substrate</name>
    </ligand>
</feature>
<protein>
    <submittedName>
        <fullName evidence="8">Aldo/keto reductase</fullName>
    </submittedName>
</protein>
<dbReference type="EMBL" id="CP005078">
    <property type="protein sequence ID" value="AGM26464.1"/>
    <property type="molecule type" value="Genomic_DNA"/>
</dbReference>
<dbReference type="GO" id="GO:0016616">
    <property type="term" value="F:oxidoreductase activity, acting on the CH-OH group of donors, NAD or NADP as acceptor"/>
    <property type="evidence" value="ECO:0007669"/>
    <property type="project" value="UniProtKB-ARBA"/>
</dbReference>